<dbReference type="AlphaFoldDB" id="A0A139JS34"/>
<sequence>MKKFLFLSILCYACNVVYGQHYIPVKKMISNYKEQKAIDTLKNHDIIYNIEESPEAGIFMEQSLLPSDLQRPKDIRAEWCFEYSSGQKAMLYLKKIYSSKEGKSNEASIYKNKLAEKYGKDDLGIPAIWYSGKITALSCPKDLFGEIVTKNVAEFDIEKGQVISRNFLDIAKTGTMEGPRRSRPTIKYSPIASTDGCWYSNLQYKLDLLEEFVNGNLKKHKTSTTKFGVDILLVTNKKGKTTGYLLSPNEIMNKENQALTEQLIKQISKLPRWSFGWLQTINGSIFQGRYVKANYSSDTGWKLEDYLH</sequence>
<evidence type="ECO:0000313" key="2">
    <source>
        <dbReference type="EMBL" id="UYU67081.1"/>
    </source>
</evidence>
<evidence type="ECO:0000313" key="5">
    <source>
        <dbReference type="Proteomes" id="UP001156218"/>
    </source>
</evidence>
<name>A0A139JS34_BACT4</name>
<dbReference type="InterPro" id="IPR032211">
    <property type="entry name" value="DUF5030"/>
</dbReference>
<dbReference type="EMBL" id="CP083685">
    <property type="protein sequence ID" value="UYU89607.1"/>
    <property type="molecule type" value="Genomic_DNA"/>
</dbReference>
<proteinExistence type="predicted"/>
<accession>A0A139JS34</accession>
<dbReference type="EMBL" id="CP083680">
    <property type="protein sequence ID" value="UYU67081.1"/>
    <property type="molecule type" value="Genomic_DNA"/>
</dbReference>
<dbReference type="Proteomes" id="UP000440614">
    <property type="component" value="Unassembled WGS sequence"/>
</dbReference>
<organism evidence="1 4">
    <name type="scientific">Bacteroides thetaiotaomicron</name>
    <dbReference type="NCBI Taxonomy" id="818"/>
    <lineage>
        <taxon>Bacteria</taxon>
        <taxon>Pseudomonadati</taxon>
        <taxon>Bacteroidota</taxon>
        <taxon>Bacteroidia</taxon>
        <taxon>Bacteroidales</taxon>
        <taxon>Bacteroidaceae</taxon>
        <taxon>Bacteroides</taxon>
    </lineage>
</organism>
<evidence type="ECO:0000313" key="3">
    <source>
        <dbReference type="EMBL" id="UYU89607.1"/>
    </source>
</evidence>
<protein>
    <submittedName>
        <fullName evidence="1">DUF5030 domain-containing protein</fullName>
    </submittedName>
</protein>
<dbReference type="RefSeq" id="WP_055229304.1">
    <property type="nucleotide sequence ID" value="NZ_CAXKYH010000003.1"/>
</dbReference>
<evidence type="ECO:0000313" key="4">
    <source>
        <dbReference type="Proteomes" id="UP000440614"/>
    </source>
</evidence>
<reference evidence="2 5" key="2">
    <citation type="submission" date="2021-06" db="EMBL/GenBank/DDBJ databases">
        <title>Interrogation of the integrated mobile genetic elements in gut-associated Bacteroides with a consensus prediction approach.</title>
        <authorList>
            <person name="Campbell D.E."/>
            <person name="Leigh J.R."/>
            <person name="Kim T."/>
            <person name="England W."/>
            <person name="Whitaker R.J."/>
            <person name="Degnan P.H."/>
        </authorList>
    </citation>
    <scope>NUCLEOTIDE SEQUENCE [LARGE SCALE GENOMIC DNA]</scope>
    <source>
        <strain evidence="3">VPI-3443</strain>
        <strain evidence="2 5">WAL8669</strain>
    </source>
</reference>
<dbReference type="EMBL" id="WCSY01000004">
    <property type="protein sequence ID" value="KAB4314781.1"/>
    <property type="molecule type" value="Genomic_DNA"/>
</dbReference>
<gene>
    <name evidence="1" type="ORF">GAO51_05325</name>
    <name evidence="2" type="ORF">KQP68_02030</name>
    <name evidence="3" type="ORF">KQP74_16850</name>
</gene>
<evidence type="ECO:0000313" key="1">
    <source>
        <dbReference type="EMBL" id="KAB4314781.1"/>
    </source>
</evidence>
<reference evidence="1 4" key="1">
    <citation type="journal article" date="2019" name="Nat. Med.">
        <title>A library of human gut bacterial isolates paired with longitudinal multiomics data enables mechanistic microbiome research.</title>
        <authorList>
            <person name="Poyet M."/>
            <person name="Groussin M."/>
            <person name="Gibbons S.M."/>
            <person name="Avila-Pacheco J."/>
            <person name="Jiang X."/>
            <person name="Kearney S.M."/>
            <person name="Perrotta A.R."/>
            <person name="Berdy B."/>
            <person name="Zhao S."/>
            <person name="Lieberman T.D."/>
            <person name="Swanson P.K."/>
            <person name="Smith M."/>
            <person name="Roesemann S."/>
            <person name="Alexander J.E."/>
            <person name="Rich S.A."/>
            <person name="Livny J."/>
            <person name="Vlamakis H."/>
            <person name="Clish C."/>
            <person name="Bullock K."/>
            <person name="Deik A."/>
            <person name="Scott J."/>
            <person name="Pierce K.A."/>
            <person name="Xavier R.J."/>
            <person name="Alm E.J."/>
        </authorList>
    </citation>
    <scope>NUCLEOTIDE SEQUENCE [LARGE SCALE GENOMIC DNA]</scope>
    <source>
        <strain evidence="1 4">BIOML-A188</strain>
    </source>
</reference>
<dbReference type="Proteomes" id="UP001156218">
    <property type="component" value="Chromosome"/>
</dbReference>
<dbReference type="Proteomes" id="UP001162960">
    <property type="component" value="Chromosome"/>
</dbReference>
<dbReference type="Pfam" id="PF16433">
    <property type="entry name" value="DUF5030"/>
    <property type="match status" value="1"/>
</dbReference>